<dbReference type="OrthoDB" id="68731at2"/>
<sequence>MPTAIDVTSAVSAEMIRCLNGCFDRIEHCVTQLSDAQLWRRPGPAMNSIGTILIHLGGNVRQHLISGVGGAADVRDRPAEFAERDPVPARQLLADLRSTLDEAIVALDQADPEEMLKPRRVQGQDVSGWQAAVHSVSHFYGHTQEIICLTRQMREEEYRFYWTPQTAEEGKPT</sequence>
<accession>A0A2S8GT43</accession>
<protein>
    <recommendedName>
        <fullName evidence="3">DUF1572 domain-containing protein</fullName>
    </recommendedName>
</protein>
<dbReference type="SUPFAM" id="SSF109854">
    <property type="entry name" value="DinB/YfiT-like putative metalloenzymes"/>
    <property type="match status" value="1"/>
</dbReference>
<dbReference type="AlphaFoldDB" id="A0A2S8GT43"/>
<proteinExistence type="predicted"/>
<dbReference type="InterPro" id="IPR011466">
    <property type="entry name" value="DUF1572"/>
</dbReference>
<dbReference type="RefSeq" id="WP_105333841.1">
    <property type="nucleotide sequence ID" value="NZ_PUHZ01000004.1"/>
</dbReference>
<evidence type="ECO:0008006" key="3">
    <source>
        <dbReference type="Google" id="ProtNLM"/>
    </source>
</evidence>
<dbReference type="Pfam" id="PF07609">
    <property type="entry name" value="DUF1572"/>
    <property type="match status" value="1"/>
</dbReference>
<name>A0A2S8GT43_9BACT</name>
<dbReference type="InterPro" id="IPR034660">
    <property type="entry name" value="DinB/YfiT-like"/>
</dbReference>
<evidence type="ECO:0000313" key="1">
    <source>
        <dbReference type="EMBL" id="PQO47580.1"/>
    </source>
</evidence>
<evidence type="ECO:0000313" key="2">
    <source>
        <dbReference type="Proteomes" id="UP000237819"/>
    </source>
</evidence>
<comment type="caution">
    <text evidence="1">The sequence shown here is derived from an EMBL/GenBank/DDBJ whole genome shotgun (WGS) entry which is preliminary data.</text>
</comment>
<dbReference type="Proteomes" id="UP000237819">
    <property type="component" value="Unassembled WGS sequence"/>
</dbReference>
<gene>
    <name evidence="1" type="ORF">C5Y93_02660</name>
</gene>
<dbReference type="EMBL" id="PUHZ01000004">
    <property type="protein sequence ID" value="PQO47580.1"/>
    <property type="molecule type" value="Genomic_DNA"/>
</dbReference>
<dbReference type="Gene3D" id="1.20.120.450">
    <property type="entry name" value="dinb family like domain"/>
    <property type="match status" value="1"/>
</dbReference>
<reference evidence="1 2" key="1">
    <citation type="submission" date="2018-02" db="EMBL/GenBank/DDBJ databases">
        <title>Comparative genomes isolates from brazilian mangrove.</title>
        <authorList>
            <person name="Araujo J.E."/>
            <person name="Taketani R.G."/>
            <person name="Silva M.C.P."/>
            <person name="Loureco M.V."/>
            <person name="Andreote F.D."/>
        </authorList>
    </citation>
    <scope>NUCLEOTIDE SEQUENCE [LARGE SCALE GENOMIC DNA]</scope>
    <source>
        <strain evidence="1 2">Nap-Phe MGV</strain>
    </source>
</reference>
<organism evidence="1 2">
    <name type="scientific">Blastopirellula marina</name>
    <dbReference type="NCBI Taxonomy" id="124"/>
    <lineage>
        <taxon>Bacteria</taxon>
        <taxon>Pseudomonadati</taxon>
        <taxon>Planctomycetota</taxon>
        <taxon>Planctomycetia</taxon>
        <taxon>Pirellulales</taxon>
        <taxon>Pirellulaceae</taxon>
        <taxon>Blastopirellula</taxon>
    </lineage>
</organism>